<organism evidence="4 5">
    <name type="scientific">Klebsiella michiganensis</name>
    <dbReference type="NCBI Taxonomy" id="1134687"/>
    <lineage>
        <taxon>Bacteria</taxon>
        <taxon>Pseudomonadati</taxon>
        <taxon>Pseudomonadota</taxon>
        <taxon>Gammaproteobacteria</taxon>
        <taxon>Enterobacterales</taxon>
        <taxon>Enterobacteriaceae</taxon>
        <taxon>Klebsiella/Raoultella group</taxon>
        <taxon>Klebsiella</taxon>
    </lineage>
</organism>
<accession>A0A7H4PL99</accession>
<gene>
    <name evidence="4" type="ORF">NCTC11685_06499</name>
</gene>
<reference evidence="4 5" key="1">
    <citation type="submission" date="2018-06" db="EMBL/GenBank/DDBJ databases">
        <authorList>
            <consortium name="Pathogen Informatics"/>
            <person name="Doyle S."/>
        </authorList>
    </citation>
    <scope>NUCLEOTIDE SEQUENCE [LARGE SCALE GENOMIC DNA]</scope>
    <source>
        <strain evidence="4 5">NCTC11685</strain>
    </source>
</reference>
<dbReference type="SUPFAM" id="SSF47203">
    <property type="entry name" value="Acyl-CoA dehydrogenase C-terminal domain-like"/>
    <property type="match status" value="1"/>
</dbReference>
<feature type="region of interest" description="Disordered" evidence="2">
    <location>
        <begin position="1"/>
        <end position="21"/>
    </location>
</feature>
<evidence type="ECO:0000313" key="5">
    <source>
        <dbReference type="Proteomes" id="UP000254863"/>
    </source>
</evidence>
<dbReference type="InterPro" id="IPR013107">
    <property type="entry name" value="Acyl-CoA_DH_C"/>
</dbReference>
<proteinExistence type="predicted"/>
<evidence type="ECO:0000313" key="4">
    <source>
        <dbReference type="EMBL" id="STW79172.1"/>
    </source>
</evidence>
<evidence type="ECO:0000256" key="2">
    <source>
        <dbReference type="SAM" id="MobiDB-lite"/>
    </source>
</evidence>
<name>A0A7H4PL99_9ENTR</name>
<keyword evidence="1" id="KW-0560">Oxidoreductase</keyword>
<dbReference type="Proteomes" id="UP000254863">
    <property type="component" value="Unassembled WGS sequence"/>
</dbReference>
<dbReference type="Pfam" id="PF08028">
    <property type="entry name" value="Acyl-CoA_dh_2"/>
    <property type="match status" value="1"/>
</dbReference>
<evidence type="ECO:0000256" key="1">
    <source>
        <dbReference type="ARBA" id="ARBA00023002"/>
    </source>
</evidence>
<dbReference type="InterPro" id="IPR036250">
    <property type="entry name" value="AcylCo_DH-like_C"/>
</dbReference>
<dbReference type="GO" id="GO:0016627">
    <property type="term" value="F:oxidoreductase activity, acting on the CH-CH group of donors"/>
    <property type="evidence" value="ECO:0007669"/>
    <property type="project" value="InterPro"/>
</dbReference>
<dbReference type="EMBL" id="UGMS01000003">
    <property type="protein sequence ID" value="STW79172.1"/>
    <property type="molecule type" value="Genomic_DNA"/>
</dbReference>
<dbReference type="Gene3D" id="1.20.140.10">
    <property type="entry name" value="Butyryl-CoA Dehydrogenase, subunit A, domain 3"/>
    <property type="match status" value="1"/>
</dbReference>
<sequence length="183" mass="20096">MRGNRQPRSGAEQRPGGRRARGGRVACRCASRAGCGTVSSVCQPPYGAAGGDLRQHRAAARDWLVTWLGTRIPGSLGNPFPACRGCRKKSARLTAGYWSIAVCWKRPRSWAFPPLRRISRKFTITDNAIQAVNLALELTGNHGLSRQNPLERHYRNVLCGRVHTPQSDSAWLAAGKHAFQKKG</sequence>
<feature type="domain" description="Acyl-CoA dehydrogenase C-terminal" evidence="3">
    <location>
        <begin position="121"/>
        <end position="164"/>
    </location>
</feature>
<evidence type="ECO:0000259" key="3">
    <source>
        <dbReference type="Pfam" id="PF08028"/>
    </source>
</evidence>
<protein>
    <submittedName>
        <fullName evidence="4">Butyryl-CoA dehydrogenase</fullName>
    </submittedName>
</protein>
<comment type="caution">
    <text evidence="4">The sequence shown here is derived from an EMBL/GenBank/DDBJ whole genome shotgun (WGS) entry which is preliminary data.</text>
</comment>
<dbReference type="AlphaFoldDB" id="A0A7H4PL99"/>